<dbReference type="InterPro" id="IPR005321">
    <property type="entry name" value="Peptidase_S58_DmpA"/>
</dbReference>
<comment type="similarity">
    <text evidence="1">Belongs to the peptidase S58 family.</text>
</comment>
<organism evidence="2 3">
    <name type="scientific">Candidatus Woykebacteria bacterium RIFCSPHIGHO2_02_FULL_43_16b</name>
    <dbReference type="NCBI Taxonomy" id="1802601"/>
    <lineage>
        <taxon>Bacteria</taxon>
        <taxon>Candidatus Woykeibacteriota</taxon>
    </lineage>
</organism>
<dbReference type="SUPFAM" id="SSF56266">
    <property type="entry name" value="DmpA/ArgJ-like"/>
    <property type="match status" value="1"/>
</dbReference>
<name>A0A1G1WRD6_9BACT</name>
<dbReference type="AlphaFoldDB" id="A0A1G1WRD6"/>
<sequence length="342" mass="36611">MQNKTLTALKGVKVGHSTHLDKLTGCTLVVFDGWYPTAYKSYGGSPGTFNTEILNNGMSFYRSNGIFVAGGSLTGLMSASDIMQAMIENKIGSTDGKIINPSLRGAIVFDLGVYLGQNYDPKFGREAFENLSSDPVASGNVGAGTGTAVGKFQYVENGTKNAGMKAGVGSARIDLGNGAFVSAMSVVNALGNVVKEDGTILAGNRDENKKFKVFEDTTEFVTNSKMNTTITIVGTNVDLKTRENYERLAHMATHGQVRAINPVHTSVDGDTVFVFSTEEIKSPLNSFGKYFETPDWPLFTVDVVGNTAAKAVQESIYDACYKAETIQFEGAYKGIVPSTKDI</sequence>
<accession>A0A1G1WRD6</accession>
<gene>
    <name evidence="2" type="ORF">A3J50_03260</name>
</gene>
<dbReference type="PANTHER" id="PTHR36512:SF3">
    <property type="entry name" value="BLR5678 PROTEIN"/>
    <property type="match status" value="1"/>
</dbReference>
<evidence type="ECO:0000313" key="3">
    <source>
        <dbReference type="Proteomes" id="UP000177821"/>
    </source>
</evidence>
<dbReference type="EMBL" id="MHCX01000002">
    <property type="protein sequence ID" value="OGY30302.1"/>
    <property type="molecule type" value="Genomic_DNA"/>
</dbReference>
<evidence type="ECO:0000313" key="2">
    <source>
        <dbReference type="EMBL" id="OGY30302.1"/>
    </source>
</evidence>
<reference evidence="2 3" key="1">
    <citation type="journal article" date="2016" name="Nat. Commun.">
        <title>Thousands of microbial genomes shed light on interconnected biogeochemical processes in an aquifer system.</title>
        <authorList>
            <person name="Anantharaman K."/>
            <person name="Brown C.T."/>
            <person name="Hug L.A."/>
            <person name="Sharon I."/>
            <person name="Castelle C.J."/>
            <person name="Probst A.J."/>
            <person name="Thomas B.C."/>
            <person name="Singh A."/>
            <person name="Wilkins M.J."/>
            <person name="Karaoz U."/>
            <person name="Brodie E.L."/>
            <person name="Williams K.H."/>
            <person name="Hubbard S.S."/>
            <person name="Banfield J.F."/>
        </authorList>
    </citation>
    <scope>NUCLEOTIDE SEQUENCE [LARGE SCALE GENOMIC DNA]</scope>
</reference>
<dbReference type="GO" id="GO:0004177">
    <property type="term" value="F:aminopeptidase activity"/>
    <property type="evidence" value="ECO:0007669"/>
    <property type="project" value="TreeGrafter"/>
</dbReference>
<dbReference type="Gene3D" id="3.60.70.12">
    <property type="entry name" value="L-amino peptidase D-ALA esterase/amidase"/>
    <property type="match status" value="1"/>
</dbReference>
<protein>
    <recommendedName>
        <fullName evidence="4">Peptidase S58</fullName>
    </recommendedName>
</protein>
<evidence type="ECO:0008006" key="4">
    <source>
        <dbReference type="Google" id="ProtNLM"/>
    </source>
</evidence>
<evidence type="ECO:0000256" key="1">
    <source>
        <dbReference type="ARBA" id="ARBA00007068"/>
    </source>
</evidence>
<dbReference type="Pfam" id="PF03576">
    <property type="entry name" value="Peptidase_S58"/>
    <property type="match status" value="1"/>
</dbReference>
<comment type="caution">
    <text evidence="2">The sequence shown here is derived from an EMBL/GenBank/DDBJ whole genome shotgun (WGS) entry which is preliminary data.</text>
</comment>
<dbReference type="Proteomes" id="UP000177821">
    <property type="component" value="Unassembled WGS sequence"/>
</dbReference>
<dbReference type="PANTHER" id="PTHR36512">
    <property type="entry name" value="D-AMINOPEPTIDASE"/>
    <property type="match status" value="1"/>
</dbReference>
<proteinExistence type="inferred from homology"/>
<dbReference type="InterPro" id="IPR016117">
    <property type="entry name" value="ArgJ-like_dom_sf"/>
</dbReference>